<evidence type="ECO:0000313" key="3">
    <source>
        <dbReference type="Proteomes" id="UP000249789"/>
    </source>
</evidence>
<feature type="compositionally biased region" description="Low complexity" evidence="1">
    <location>
        <begin position="275"/>
        <end position="284"/>
    </location>
</feature>
<accession>A0A8G1RZF3</accession>
<feature type="compositionally biased region" description="Basic and acidic residues" evidence="1">
    <location>
        <begin position="285"/>
        <end position="301"/>
    </location>
</feature>
<evidence type="ECO:0000256" key="1">
    <source>
        <dbReference type="SAM" id="MobiDB-lite"/>
    </source>
</evidence>
<sequence length="486" mass="54287">MARYEDGYDPHDGYNVNAFKHQPIHLLAIGKVVKLIATPFGLASEAINEHRIKKAKHENDPVLVQLSPQHADRLIASGHALPADEDEEPTHTLVHDDGVDHDEQDWALDEMMTSDEEDEEGSNNNNDTHGNQTARAATTTRKKLPFPVILPQRRPRSKTRGFVRAYTPVLQNAGVDQTTFLRFLKDLHTHAQASPVLEVLSIAAGVAGIYPDLLVAGVAQAVQIAAMAGREMQERWRTNRFLDQMNRELFMPRGLYVLIVGTKTVDLGAQAVAKYGGSSGSSAEGKGEEGWKEKATKRLRETSGTTRGEAEMRFMCAPLVFPEIERVAREMIDEYAQGRESASNAALRFKDKAKGTGKWLADYFDRRAQADFAFNNPNSTLVKAMGDAAPQFKSKLSDPNDQRNKHLATLTTGGKLRAEPLRAKRRWEKAQRKLDEQRARGLRGKPQKRLLQENVLYLMVVNMPTEAELERAKQDLQAAAVLKERL</sequence>
<dbReference type="GeneID" id="63866741"/>
<name>A0A8G1RZF3_9EURO</name>
<protein>
    <submittedName>
        <fullName evidence="2">Uncharacterized protein</fullName>
    </submittedName>
</protein>
<dbReference type="OrthoDB" id="3433125at2759"/>
<dbReference type="PANTHER" id="PTHR38887:SF1">
    <property type="entry name" value="RAS MODIFICATION PROTEIN ERF4"/>
    <property type="match status" value="1"/>
</dbReference>
<dbReference type="RefSeq" id="XP_040805994.1">
    <property type="nucleotide sequence ID" value="XM_040949407.1"/>
</dbReference>
<dbReference type="InterPro" id="IPR053221">
    <property type="entry name" value="Burnettramic_acid_biosynth"/>
</dbReference>
<organism evidence="2 3">
    <name type="scientific">Aspergillus fijiensis CBS 313.89</name>
    <dbReference type="NCBI Taxonomy" id="1448319"/>
    <lineage>
        <taxon>Eukaryota</taxon>
        <taxon>Fungi</taxon>
        <taxon>Dikarya</taxon>
        <taxon>Ascomycota</taxon>
        <taxon>Pezizomycotina</taxon>
        <taxon>Eurotiomycetes</taxon>
        <taxon>Eurotiomycetidae</taxon>
        <taxon>Eurotiales</taxon>
        <taxon>Aspergillaceae</taxon>
        <taxon>Aspergillus</taxon>
    </lineage>
</organism>
<evidence type="ECO:0000313" key="2">
    <source>
        <dbReference type="EMBL" id="RAK81984.1"/>
    </source>
</evidence>
<feature type="compositionally biased region" description="Low complexity" evidence="1">
    <location>
        <begin position="122"/>
        <end position="139"/>
    </location>
</feature>
<dbReference type="EMBL" id="KZ824623">
    <property type="protein sequence ID" value="RAK81984.1"/>
    <property type="molecule type" value="Genomic_DNA"/>
</dbReference>
<feature type="region of interest" description="Disordered" evidence="1">
    <location>
        <begin position="275"/>
        <end position="306"/>
    </location>
</feature>
<dbReference type="VEuPathDB" id="FungiDB:BO72DRAFT_511472"/>
<dbReference type="AlphaFoldDB" id="A0A8G1RZF3"/>
<reference evidence="2 3" key="1">
    <citation type="submission" date="2018-02" db="EMBL/GenBank/DDBJ databases">
        <title>The genomes of Aspergillus section Nigri reveals drivers in fungal speciation.</title>
        <authorList>
            <consortium name="DOE Joint Genome Institute"/>
            <person name="Vesth T.C."/>
            <person name="Nybo J."/>
            <person name="Theobald S."/>
            <person name="Brandl J."/>
            <person name="Frisvad J.C."/>
            <person name="Nielsen K.F."/>
            <person name="Lyhne E.K."/>
            <person name="Kogle M.E."/>
            <person name="Kuo A."/>
            <person name="Riley R."/>
            <person name="Clum A."/>
            <person name="Nolan M."/>
            <person name="Lipzen A."/>
            <person name="Salamov A."/>
            <person name="Henrissat B."/>
            <person name="Wiebenga A."/>
            <person name="De vries R.P."/>
            <person name="Grigoriev I.V."/>
            <person name="Mortensen U.H."/>
            <person name="Andersen M.R."/>
            <person name="Baker S.E."/>
        </authorList>
    </citation>
    <scope>NUCLEOTIDE SEQUENCE [LARGE SCALE GENOMIC DNA]</scope>
    <source>
        <strain evidence="2 3">CBS 313.89</strain>
    </source>
</reference>
<gene>
    <name evidence="2" type="ORF">BO72DRAFT_511472</name>
</gene>
<dbReference type="PANTHER" id="PTHR38887">
    <property type="entry name" value="CHROMOSOME 21, WHOLE GENOME SHOTGUN SEQUENCE"/>
    <property type="match status" value="1"/>
</dbReference>
<proteinExistence type="predicted"/>
<keyword evidence="3" id="KW-1185">Reference proteome</keyword>
<dbReference type="Proteomes" id="UP000249789">
    <property type="component" value="Unassembled WGS sequence"/>
</dbReference>
<feature type="region of interest" description="Disordered" evidence="1">
    <location>
        <begin position="113"/>
        <end position="145"/>
    </location>
</feature>